<reference evidence="2 3" key="1">
    <citation type="submission" date="2017-10" db="EMBL/GenBank/DDBJ databases">
        <title>Comparative genomics in systemic dimorphic fungi from Ajellomycetaceae.</title>
        <authorList>
            <person name="Munoz J.F."/>
            <person name="Mcewen J.G."/>
            <person name="Clay O.K."/>
            <person name="Cuomo C.A."/>
        </authorList>
    </citation>
    <scope>NUCLEOTIDE SEQUENCE [LARGE SCALE GENOMIC DNA]</scope>
    <source>
        <strain evidence="2 3">UAMH7299</strain>
    </source>
</reference>
<dbReference type="EMBL" id="PDNA01000119">
    <property type="protein sequence ID" value="PGH12331.1"/>
    <property type="molecule type" value="Genomic_DNA"/>
</dbReference>
<feature type="compositionally biased region" description="Basic and acidic residues" evidence="1">
    <location>
        <begin position="98"/>
        <end position="108"/>
    </location>
</feature>
<dbReference type="OrthoDB" id="4366200at2759"/>
<feature type="region of interest" description="Disordered" evidence="1">
    <location>
        <begin position="506"/>
        <end position="532"/>
    </location>
</feature>
<feature type="compositionally biased region" description="Polar residues" evidence="1">
    <location>
        <begin position="36"/>
        <end position="63"/>
    </location>
</feature>
<feature type="region of interest" description="Disordered" evidence="1">
    <location>
        <begin position="1"/>
        <end position="63"/>
    </location>
</feature>
<feature type="compositionally biased region" description="Polar residues" evidence="1">
    <location>
        <begin position="678"/>
        <end position="687"/>
    </location>
</feature>
<dbReference type="Proteomes" id="UP000224634">
    <property type="component" value="Unassembled WGS sequence"/>
</dbReference>
<feature type="region of interest" description="Disordered" evidence="1">
    <location>
        <begin position="666"/>
        <end position="688"/>
    </location>
</feature>
<comment type="caution">
    <text evidence="2">The sequence shown here is derived from an EMBL/GenBank/DDBJ whole genome shotgun (WGS) entry which is preliminary data.</text>
</comment>
<feature type="compositionally biased region" description="Basic and acidic residues" evidence="1">
    <location>
        <begin position="777"/>
        <end position="791"/>
    </location>
</feature>
<gene>
    <name evidence="2" type="ORF">AJ80_06741</name>
</gene>
<feature type="region of interest" description="Disordered" evidence="1">
    <location>
        <begin position="196"/>
        <end position="332"/>
    </location>
</feature>
<feature type="compositionally biased region" description="Polar residues" evidence="1">
    <location>
        <begin position="265"/>
        <end position="277"/>
    </location>
</feature>
<feature type="compositionally biased region" description="Polar residues" evidence="1">
    <location>
        <begin position="147"/>
        <end position="158"/>
    </location>
</feature>
<evidence type="ECO:0000313" key="3">
    <source>
        <dbReference type="Proteomes" id="UP000224634"/>
    </source>
</evidence>
<feature type="region of interest" description="Disordered" evidence="1">
    <location>
        <begin position="547"/>
        <end position="572"/>
    </location>
</feature>
<feature type="region of interest" description="Disordered" evidence="1">
    <location>
        <begin position="98"/>
        <end position="158"/>
    </location>
</feature>
<evidence type="ECO:0000313" key="2">
    <source>
        <dbReference type="EMBL" id="PGH12331.1"/>
    </source>
</evidence>
<keyword evidence="3" id="KW-1185">Reference proteome</keyword>
<feature type="compositionally biased region" description="Polar residues" evidence="1">
    <location>
        <begin position="298"/>
        <end position="316"/>
    </location>
</feature>
<organism evidence="2 3">
    <name type="scientific">Polytolypa hystricis (strain UAMH7299)</name>
    <dbReference type="NCBI Taxonomy" id="1447883"/>
    <lineage>
        <taxon>Eukaryota</taxon>
        <taxon>Fungi</taxon>
        <taxon>Dikarya</taxon>
        <taxon>Ascomycota</taxon>
        <taxon>Pezizomycotina</taxon>
        <taxon>Eurotiomycetes</taxon>
        <taxon>Eurotiomycetidae</taxon>
        <taxon>Onygenales</taxon>
        <taxon>Onygenales incertae sedis</taxon>
        <taxon>Polytolypa</taxon>
    </lineage>
</organism>
<dbReference type="AlphaFoldDB" id="A0A2B7XU90"/>
<sequence length="791" mass="85595">MDELQGLTLFPSPQQQNGHGAVDSFSSEAAGHERPSTSQGAGQQNINLAGTGSRLSSPNQQYPSEFDFQLPVIDFEIPREIDVPADLQNFHVSEAFHHLPVDPAERQEGSTAKRPRDEHSTESPPLHGENDSGSTKKRCIGPGPDLDQNTSSNLNAAENENPASIFEFSSISDLFDGIPESDIQALASFVAVQDRENASGDPRMGDLQAGSIADNNVDTTAPAIPVDRNLITPSSEESEQNPALSNSVQPGSSQTAVYPTPVTVGPSSPQRYSQSGDTYVPPRENTPDSLFDEPISPDETTGDGSNTPTASVSELSTGVAPEEQPNSPKPSTVEMIKTNFSLQNSDIQTSQLQDVFRHTHQPPQYISPYAQVGGPLGYFPSTPSIYVRCIDILDKETAKRLERNRERIQKLTYERNRYMKASVEWTSVDPVTRKTKEQIMKEEPARLNRLLRNQDKKMAELRQEMEEWRAKCGHVSTLYNRLLQDTSMIRHPPASHQLAIQAQMPGPRNLQHQPGPFGPAPAPVQTTGPPSQPAAYPIPGSVYFPTHRPGPSGSAPVPVRTTGPSSQPAAQAGYPMSASVHFTPHRPGPFGSAPAPLPIPPHQLGTFGPAPVQTTGPLSQPATQVVYPIRPIPSYFAPHPPGAFGPAPTSTQTTGTLSQPATIDLTADGPHPNPGLASMQQPSTNHGTDLRATMQKKNYSWLGDKNHMKGQLAGRLAPTQHVNYNLNNSTVLINSTQSSDQNGDGGRNSACVSGASENENNSRSREAEMEGEEEEDPLARELEEELERFCS</sequence>
<protein>
    <submittedName>
        <fullName evidence="2">Uncharacterized protein</fullName>
    </submittedName>
</protein>
<name>A0A2B7XU90_POLH7</name>
<feature type="region of interest" description="Disordered" evidence="1">
    <location>
        <begin position="734"/>
        <end position="791"/>
    </location>
</feature>
<evidence type="ECO:0000256" key="1">
    <source>
        <dbReference type="SAM" id="MobiDB-lite"/>
    </source>
</evidence>
<feature type="compositionally biased region" description="Polar residues" evidence="1">
    <location>
        <begin position="231"/>
        <end position="257"/>
    </location>
</feature>
<proteinExistence type="predicted"/>
<accession>A0A2B7XU90</accession>